<evidence type="ECO:0000313" key="2">
    <source>
        <dbReference type="Proteomes" id="UP001281147"/>
    </source>
</evidence>
<dbReference type="EMBL" id="JAUTXU010000171">
    <property type="protein sequence ID" value="KAK3701634.1"/>
    <property type="molecule type" value="Genomic_DNA"/>
</dbReference>
<name>A0ACC3MRL8_9PEZI</name>
<sequence>MGTKALLLGTLLPLASLAFPDHLEQRFPTVPNIMEFDCSVIPEVCANMCYGAFCLNVGTGLILDNASSTLKRERRTAAGCAPNPNRCSTKNGAPPGINCDEYPFASTDIQGGTKTRVNRCVPSGQNSIQGGNISKFKRKHCSGGCNFNVGFANQGSAADFCPGTCRTIIRLLVTEN</sequence>
<gene>
    <name evidence="1" type="ORF">LTR37_015385</name>
</gene>
<protein>
    <submittedName>
        <fullName evidence="1">Uncharacterized protein</fullName>
    </submittedName>
</protein>
<comment type="caution">
    <text evidence="1">The sequence shown here is derived from an EMBL/GenBank/DDBJ whole genome shotgun (WGS) entry which is preliminary data.</text>
</comment>
<dbReference type="Proteomes" id="UP001281147">
    <property type="component" value="Unassembled WGS sequence"/>
</dbReference>
<accession>A0ACC3MRL8</accession>
<keyword evidence="2" id="KW-1185">Reference proteome</keyword>
<organism evidence="1 2">
    <name type="scientific">Vermiconidia calcicola</name>
    <dbReference type="NCBI Taxonomy" id="1690605"/>
    <lineage>
        <taxon>Eukaryota</taxon>
        <taxon>Fungi</taxon>
        <taxon>Dikarya</taxon>
        <taxon>Ascomycota</taxon>
        <taxon>Pezizomycotina</taxon>
        <taxon>Dothideomycetes</taxon>
        <taxon>Dothideomycetidae</taxon>
        <taxon>Mycosphaerellales</taxon>
        <taxon>Extremaceae</taxon>
        <taxon>Vermiconidia</taxon>
    </lineage>
</organism>
<proteinExistence type="predicted"/>
<reference evidence="1" key="1">
    <citation type="submission" date="2023-07" db="EMBL/GenBank/DDBJ databases">
        <title>Black Yeasts Isolated from many extreme environments.</title>
        <authorList>
            <person name="Coleine C."/>
            <person name="Stajich J.E."/>
            <person name="Selbmann L."/>
        </authorList>
    </citation>
    <scope>NUCLEOTIDE SEQUENCE</scope>
    <source>
        <strain evidence="1">CCFEE 5714</strain>
    </source>
</reference>
<evidence type="ECO:0000313" key="1">
    <source>
        <dbReference type="EMBL" id="KAK3701634.1"/>
    </source>
</evidence>